<dbReference type="AlphaFoldDB" id="A0ABD3R3U8"/>
<accession>A0ABD3R3U8</accession>
<sequence>MDYWRQQLPSENLPYCTLKLGVAIAIALICFKRTRPSGPGHGSHQNYWIDRVHPELKAPPTITIDSWWKVYLLNMLNLIPCKTMPGVKMTKVKGIGVYYHPANNSKDHEDDAPAQMIMWIHGGGRIVGSAANFAECLICSKIVLMFGVPVLAADYRKPSKHPFPAALDDIHRAYHWLAKKVRGGGRIAVSGLSAGGGLAAELCQRLLDEHREGGHRCELVPLPACQLLLDPMLDDRTCVNGTVLELPPHILWNAKSNLFAWSQYLGPHHEPGSVNLPKYASASRREDLSGLPPALILVGELDLFHEECTKYARRLIEHGVETEFVVTEGGFHAFMSMSPNDGPAVECWGRFHAFGKRFMFDQIDS</sequence>
<keyword evidence="4" id="KW-1185">Reference proteome</keyword>
<evidence type="ECO:0000313" key="4">
    <source>
        <dbReference type="Proteomes" id="UP001530377"/>
    </source>
</evidence>
<organism evidence="3 4">
    <name type="scientific">Cyclostephanos tholiformis</name>
    <dbReference type="NCBI Taxonomy" id="382380"/>
    <lineage>
        <taxon>Eukaryota</taxon>
        <taxon>Sar</taxon>
        <taxon>Stramenopiles</taxon>
        <taxon>Ochrophyta</taxon>
        <taxon>Bacillariophyta</taxon>
        <taxon>Coscinodiscophyceae</taxon>
        <taxon>Thalassiosirophycidae</taxon>
        <taxon>Stephanodiscales</taxon>
        <taxon>Stephanodiscaceae</taxon>
        <taxon>Cyclostephanos</taxon>
    </lineage>
</organism>
<proteinExistence type="predicted"/>
<protein>
    <recommendedName>
        <fullName evidence="2">Alpha/beta hydrolase fold-3 domain-containing protein</fullName>
    </recommendedName>
</protein>
<name>A0ABD3R3U8_9STRA</name>
<evidence type="ECO:0000313" key="3">
    <source>
        <dbReference type="EMBL" id="KAL3807655.1"/>
    </source>
</evidence>
<evidence type="ECO:0000256" key="1">
    <source>
        <dbReference type="ARBA" id="ARBA00022801"/>
    </source>
</evidence>
<dbReference type="EMBL" id="JALLPB020000602">
    <property type="protein sequence ID" value="KAL3807655.1"/>
    <property type="molecule type" value="Genomic_DNA"/>
</dbReference>
<evidence type="ECO:0000259" key="2">
    <source>
        <dbReference type="Pfam" id="PF07859"/>
    </source>
</evidence>
<dbReference type="Pfam" id="PF07859">
    <property type="entry name" value="Abhydrolase_3"/>
    <property type="match status" value="1"/>
</dbReference>
<dbReference type="PANTHER" id="PTHR48081:SF8">
    <property type="entry name" value="ALPHA_BETA HYDROLASE FOLD-3 DOMAIN-CONTAINING PROTEIN-RELATED"/>
    <property type="match status" value="1"/>
</dbReference>
<feature type="domain" description="Alpha/beta hydrolase fold-3" evidence="2">
    <location>
        <begin position="117"/>
        <end position="335"/>
    </location>
</feature>
<dbReference type="InterPro" id="IPR013094">
    <property type="entry name" value="AB_hydrolase_3"/>
</dbReference>
<reference evidence="3 4" key="1">
    <citation type="submission" date="2024-10" db="EMBL/GenBank/DDBJ databases">
        <title>Updated reference genomes for cyclostephanoid diatoms.</title>
        <authorList>
            <person name="Roberts W.R."/>
            <person name="Alverson A.J."/>
        </authorList>
    </citation>
    <scope>NUCLEOTIDE SEQUENCE [LARGE SCALE GENOMIC DNA]</scope>
    <source>
        <strain evidence="3 4">AJA228-03</strain>
    </source>
</reference>
<comment type="caution">
    <text evidence="3">The sequence shown here is derived from an EMBL/GenBank/DDBJ whole genome shotgun (WGS) entry which is preliminary data.</text>
</comment>
<dbReference type="InterPro" id="IPR029058">
    <property type="entry name" value="AB_hydrolase_fold"/>
</dbReference>
<keyword evidence="1" id="KW-0378">Hydrolase</keyword>
<dbReference type="GO" id="GO:0016787">
    <property type="term" value="F:hydrolase activity"/>
    <property type="evidence" value="ECO:0007669"/>
    <property type="project" value="UniProtKB-KW"/>
</dbReference>
<dbReference type="PANTHER" id="PTHR48081">
    <property type="entry name" value="AB HYDROLASE SUPERFAMILY PROTEIN C4A8.06C"/>
    <property type="match status" value="1"/>
</dbReference>
<gene>
    <name evidence="3" type="ORF">ACHAXA_007945</name>
</gene>
<dbReference type="Gene3D" id="3.40.50.1820">
    <property type="entry name" value="alpha/beta hydrolase"/>
    <property type="match status" value="1"/>
</dbReference>
<dbReference type="SUPFAM" id="SSF53474">
    <property type="entry name" value="alpha/beta-Hydrolases"/>
    <property type="match status" value="1"/>
</dbReference>
<dbReference type="InterPro" id="IPR050300">
    <property type="entry name" value="GDXG_lipolytic_enzyme"/>
</dbReference>
<dbReference type="Proteomes" id="UP001530377">
    <property type="component" value="Unassembled WGS sequence"/>
</dbReference>